<dbReference type="InterPro" id="IPR004302">
    <property type="entry name" value="Cellulose/chitin-bd_N"/>
</dbReference>
<proteinExistence type="predicted"/>
<dbReference type="PANTHER" id="PTHR11177">
    <property type="entry name" value="CHITINASE"/>
    <property type="match status" value="1"/>
</dbReference>
<keyword evidence="1" id="KW-0732">Signal</keyword>
<dbReference type="GO" id="GO:0005576">
    <property type="term" value="C:extracellular region"/>
    <property type="evidence" value="ECO:0007669"/>
    <property type="project" value="TreeGrafter"/>
</dbReference>
<evidence type="ECO:0000313" key="6">
    <source>
        <dbReference type="RefSeq" id="XP_013392737.1"/>
    </source>
</evidence>
<dbReference type="PROSITE" id="PS51910">
    <property type="entry name" value="GH18_2"/>
    <property type="match status" value="1"/>
</dbReference>
<keyword evidence="5" id="KW-1185">Reference proteome</keyword>
<reference evidence="6" key="1">
    <citation type="submission" date="2025-08" db="UniProtKB">
        <authorList>
            <consortium name="RefSeq"/>
        </authorList>
    </citation>
    <scope>IDENTIFICATION</scope>
    <source>
        <tissue evidence="6">Gonads</tissue>
    </source>
</reference>
<dbReference type="GO" id="GO:0008061">
    <property type="term" value="F:chitin binding"/>
    <property type="evidence" value="ECO:0007669"/>
    <property type="project" value="InterPro"/>
</dbReference>
<evidence type="ECO:0000256" key="3">
    <source>
        <dbReference type="ARBA" id="ARBA00023157"/>
    </source>
</evidence>
<dbReference type="InterPro" id="IPR029070">
    <property type="entry name" value="Chitinase_insertion_sf"/>
</dbReference>
<dbReference type="SMART" id="SM00636">
    <property type="entry name" value="Glyco_18"/>
    <property type="match status" value="1"/>
</dbReference>
<dbReference type="Proteomes" id="UP000085678">
    <property type="component" value="Unplaced"/>
</dbReference>
<dbReference type="PANTHER" id="PTHR11177:SF317">
    <property type="entry name" value="CHITINASE 12-RELATED"/>
    <property type="match status" value="1"/>
</dbReference>
<dbReference type="InParanoid" id="A0A1S3I391"/>
<dbReference type="InterPro" id="IPR050314">
    <property type="entry name" value="Glycosyl_Hydrlase_18"/>
</dbReference>
<dbReference type="SUPFAM" id="SSF51445">
    <property type="entry name" value="(Trans)glycosidases"/>
    <property type="match status" value="1"/>
</dbReference>
<feature type="domain" description="GH18" evidence="4">
    <location>
        <begin position="208"/>
        <end position="582"/>
    </location>
</feature>
<dbReference type="AlphaFoldDB" id="A0A1S3I391"/>
<evidence type="ECO:0000259" key="4">
    <source>
        <dbReference type="PROSITE" id="PS51910"/>
    </source>
</evidence>
<organism evidence="5 6">
    <name type="scientific">Lingula anatina</name>
    <name type="common">Brachiopod</name>
    <name type="synonym">Lingula unguis</name>
    <dbReference type="NCBI Taxonomy" id="7574"/>
    <lineage>
        <taxon>Eukaryota</taxon>
        <taxon>Metazoa</taxon>
        <taxon>Spiralia</taxon>
        <taxon>Lophotrochozoa</taxon>
        <taxon>Brachiopoda</taxon>
        <taxon>Linguliformea</taxon>
        <taxon>Lingulata</taxon>
        <taxon>Lingulida</taxon>
        <taxon>Linguloidea</taxon>
        <taxon>Lingulidae</taxon>
        <taxon>Lingula</taxon>
    </lineage>
</organism>
<dbReference type="Pfam" id="PF03067">
    <property type="entry name" value="LPMO_10"/>
    <property type="match status" value="1"/>
</dbReference>
<dbReference type="SUPFAM" id="SSF54556">
    <property type="entry name" value="Chitinase insertion domain"/>
    <property type="match status" value="1"/>
</dbReference>
<name>A0A1S3I391_LINAN</name>
<dbReference type="InterPro" id="IPR017853">
    <property type="entry name" value="GH"/>
</dbReference>
<dbReference type="GO" id="GO:0004568">
    <property type="term" value="F:chitinase activity"/>
    <property type="evidence" value="ECO:0007669"/>
    <property type="project" value="TreeGrafter"/>
</dbReference>
<dbReference type="GO" id="GO:0006032">
    <property type="term" value="P:chitin catabolic process"/>
    <property type="evidence" value="ECO:0007669"/>
    <property type="project" value="TreeGrafter"/>
</dbReference>
<dbReference type="OrthoDB" id="76388at2759"/>
<dbReference type="Gene3D" id="3.20.20.80">
    <property type="entry name" value="Glycosidases"/>
    <property type="match status" value="1"/>
</dbReference>
<evidence type="ECO:0000256" key="1">
    <source>
        <dbReference type="ARBA" id="ARBA00022729"/>
    </source>
</evidence>
<gene>
    <name evidence="6" type="primary">LOC106160632</name>
</gene>
<dbReference type="KEGG" id="lak:106160632"/>
<keyword evidence="2" id="KW-0378">Hydrolase</keyword>
<dbReference type="STRING" id="7574.A0A1S3I391"/>
<dbReference type="InterPro" id="IPR011583">
    <property type="entry name" value="Chitinase_II/V-like_cat"/>
</dbReference>
<protein>
    <submittedName>
        <fullName evidence="6">Chitotriosidase-1-like</fullName>
    </submittedName>
</protein>
<sequence>MTSPEQRDPRNTGVNCGGLYYQTQNGGRCGVCGDPVGGPFKHEIPGPNVKTYKQGETINVELVITAKHMGWHEFRICKNDDKTRVTHECMDKNLLVIPLKDGTTVTRIFEPDDGRFVSSTMYPFVGSGSTLVIPVKLPPDLTCDHCVFQWKWHCGNNWGPGGKGTGPQEEFFGCADIAIEGTAAPPTTTTLLPPLPSLEQPSDTGHQMKMGCWFTSWAQHRPGGGQFLPADIDPNLCTHIYYAFAKINFDGTSYELKTVESNDQDHMEQVVKLKTRNPALKVLLAVGGWSHPLEIFNELSKTTESRRDFISKAIRFLRVYGFDGLDYDWEYPGDVGRGSPPETKQSFSDLVKETRLRFQQEAEVKGKRRLLVTASVGVTDEKINDGYNIAVMNKYLDWTNLMTYDLHGAWDGYLGHHAALFARSDNSGTQDTLNIDYIVRNWIKKGYDPSRLVLGAVSYARTFTMTDSNAYSPGDRATGAGLAGPYTKHAGFLGYNEICEQSGWDEVFDPQMKVPYAYKPDTKQWVGYDDPKSMDLKAAYVCKMGLGGLHVWAMDMDDFTGRSCNEGRYPLFTAAKEGLKKCSTAGNPGPGTRPPSANRMNFRCGPIAVWCEAGKRCLKPRQCLSLTRSRRK</sequence>
<dbReference type="GO" id="GO:0005975">
    <property type="term" value="P:carbohydrate metabolic process"/>
    <property type="evidence" value="ECO:0007669"/>
    <property type="project" value="InterPro"/>
</dbReference>
<dbReference type="RefSeq" id="XP_013392737.1">
    <property type="nucleotide sequence ID" value="XM_013537283.1"/>
</dbReference>
<dbReference type="Gene3D" id="3.10.50.10">
    <property type="match status" value="1"/>
</dbReference>
<evidence type="ECO:0000256" key="2">
    <source>
        <dbReference type="ARBA" id="ARBA00022801"/>
    </source>
</evidence>
<dbReference type="FunFam" id="3.10.50.10:FF:000004">
    <property type="entry name" value="Chitinase 5"/>
    <property type="match status" value="1"/>
</dbReference>
<dbReference type="GeneID" id="106160632"/>
<keyword evidence="3" id="KW-1015">Disulfide bond</keyword>
<dbReference type="CDD" id="cd02872">
    <property type="entry name" value="GH18_chitolectin_chitotriosidase"/>
    <property type="match status" value="1"/>
</dbReference>
<accession>A0A1S3I391</accession>
<evidence type="ECO:0000313" key="5">
    <source>
        <dbReference type="Proteomes" id="UP000085678"/>
    </source>
</evidence>
<dbReference type="Pfam" id="PF00704">
    <property type="entry name" value="Glyco_hydro_18"/>
    <property type="match status" value="1"/>
</dbReference>
<dbReference type="InterPro" id="IPR001223">
    <property type="entry name" value="Glyco_hydro18_cat"/>
</dbReference>